<protein>
    <submittedName>
        <fullName evidence="1">Polysaccharide export protein</fullName>
    </submittedName>
</protein>
<dbReference type="Pfam" id="PF11735">
    <property type="entry name" value="CAP59_mtransfer"/>
    <property type="match status" value="1"/>
</dbReference>
<keyword evidence="2" id="KW-1185">Reference proteome</keyword>
<dbReference type="EMBL" id="ML986578">
    <property type="protein sequence ID" value="KAF2270897.1"/>
    <property type="molecule type" value="Genomic_DNA"/>
</dbReference>
<dbReference type="InterPro" id="IPR021047">
    <property type="entry name" value="Mannosyltransferase_CMT1"/>
</dbReference>
<evidence type="ECO:0000313" key="2">
    <source>
        <dbReference type="Proteomes" id="UP000800093"/>
    </source>
</evidence>
<sequence length="398" mass="45463">MRRRSLLRHPVLRYLLFFLFVWDSLRVLRIYSRQAEVTLHPTPPPRNQKRIYITCQLWNAESLLRIHWHNALLSLVEKLGVENVFVTIYESGSFDDTKGALRELDTALEGLHVQRQITLSDITHLDEISSQPTEHGWVKTPQGEVELRRIPYLADLRNKGLKPLEVMASEGQAFDIILFLNDIVFSPEDVLRLLDTNNGNYAAACSLDFSKPPYFYDTFALRDSNGHEAAMLTWPYFRSAKSRHAVEQFAPVPVASCWNGMVAMSAEPFLGKNPLRFRGISDALATSHLEGSECCLIHADNPFSAAKGVFLNPNVKVGYNGTAYDAIHSTSAEMNPISILSAIWQNRILRWTTTPMFKEWVVHNRVRKWKQGRSDNEPGEFCLVNEMQIIVENGWKHV</sequence>
<dbReference type="OrthoDB" id="262547at2759"/>
<dbReference type="PROSITE" id="PS00436">
    <property type="entry name" value="PEROXIDASE_2"/>
    <property type="match status" value="1"/>
</dbReference>
<accession>A0A9P4NCS6</accession>
<name>A0A9P4NCS6_9PLEO</name>
<reference evidence="2" key="1">
    <citation type="journal article" date="2020" name="Stud. Mycol.">
        <title>101 Dothideomycetes genomes: A test case for predicting lifestyles and emergence of pathogens.</title>
        <authorList>
            <person name="Haridas S."/>
            <person name="Albert R."/>
            <person name="Binder M."/>
            <person name="Bloem J."/>
            <person name="LaButti K."/>
            <person name="Salamov A."/>
            <person name="Andreopoulos B."/>
            <person name="Baker S."/>
            <person name="Barry K."/>
            <person name="Bills G."/>
            <person name="Bluhm B."/>
            <person name="Cannon C."/>
            <person name="Castanera R."/>
            <person name="Culley D."/>
            <person name="Daum C."/>
            <person name="Ezra D."/>
            <person name="Gonzalez J."/>
            <person name="Henrissat B."/>
            <person name="Kuo A."/>
            <person name="Liang C."/>
            <person name="Lipzen A."/>
            <person name="Lutzoni F."/>
            <person name="Magnuson J."/>
            <person name="Mondo S."/>
            <person name="Nolan M."/>
            <person name="Ohm R."/>
            <person name="Pangilinan J."/>
            <person name="Park H.-J."/>
            <person name="Ramirez L."/>
            <person name="Alfaro M."/>
            <person name="Sun H."/>
            <person name="Tritt A."/>
            <person name="Yoshinaga Y."/>
            <person name="Zwiers L.-H."/>
            <person name="Turgeon B."/>
            <person name="Goodwin S."/>
            <person name="Spatafora J."/>
            <person name="Crous P."/>
            <person name="Grigoriev I."/>
        </authorList>
    </citation>
    <scope>NUCLEOTIDE SEQUENCE [LARGE SCALE GENOMIC DNA]</scope>
    <source>
        <strain evidence="2">CBS 304.66</strain>
    </source>
</reference>
<dbReference type="PANTHER" id="PTHR34144">
    <property type="entry name" value="CHROMOSOME 8, WHOLE GENOME SHOTGUN SEQUENCE"/>
    <property type="match status" value="1"/>
</dbReference>
<dbReference type="GO" id="GO:0004601">
    <property type="term" value="F:peroxidase activity"/>
    <property type="evidence" value="ECO:0007669"/>
    <property type="project" value="InterPro"/>
</dbReference>
<organism evidence="1 2">
    <name type="scientific">Lojkania enalia</name>
    <dbReference type="NCBI Taxonomy" id="147567"/>
    <lineage>
        <taxon>Eukaryota</taxon>
        <taxon>Fungi</taxon>
        <taxon>Dikarya</taxon>
        <taxon>Ascomycota</taxon>
        <taxon>Pezizomycotina</taxon>
        <taxon>Dothideomycetes</taxon>
        <taxon>Pleosporomycetidae</taxon>
        <taxon>Pleosporales</taxon>
        <taxon>Pleosporales incertae sedis</taxon>
        <taxon>Lojkania</taxon>
    </lineage>
</organism>
<dbReference type="PANTHER" id="PTHR34144:SF7">
    <property type="entry name" value="EXPORT PROTEIN (CAP59), PUTATIVE (AFU_ORTHOLOGUE AFUA_7G05020)-RELATED"/>
    <property type="match status" value="1"/>
</dbReference>
<proteinExistence type="predicted"/>
<dbReference type="AlphaFoldDB" id="A0A9P4NCS6"/>
<gene>
    <name evidence="1" type="ORF">CC78DRAFT_527872</name>
</gene>
<dbReference type="InterPro" id="IPR019794">
    <property type="entry name" value="Peroxidases_AS"/>
</dbReference>
<comment type="caution">
    <text evidence="1">The sequence shown here is derived from an EMBL/GenBank/DDBJ whole genome shotgun (WGS) entry which is preliminary data.</text>
</comment>
<dbReference type="Proteomes" id="UP000800093">
    <property type="component" value="Unassembled WGS sequence"/>
</dbReference>
<evidence type="ECO:0000313" key="1">
    <source>
        <dbReference type="EMBL" id="KAF2270897.1"/>
    </source>
</evidence>